<protein>
    <submittedName>
        <fullName evidence="2">Uncharacterized protein</fullName>
    </submittedName>
</protein>
<reference evidence="2 3" key="1">
    <citation type="submission" date="2018-10" db="EMBL/GenBank/DDBJ databases">
        <authorList>
            <person name="Ekblom R."/>
            <person name="Jareborg N."/>
        </authorList>
    </citation>
    <scope>NUCLEOTIDE SEQUENCE [LARGE SCALE GENOMIC DNA]</scope>
    <source>
        <tissue evidence="2">Muscle</tissue>
    </source>
</reference>
<evidence type="ECO:0000313" key="3">
    <source>
        <dbReference type="Proteomes" id="UP000269945"/>
    </source>
</evidence>
<evidence type="ECO:0000256" key="1">
    <source>
        <dbReference type="SAM" id="MobiDB-lite"/>
    </source>
</evidence>
<sequence length="94" mass="9865">MYTCKLSSLTHEKVPRMGEPGPGQGLEGCQVSPQHPSKLPNCLLCVSKNISVPILNKLFSAYWICGTPAPGAPALGWGPRAAGRGGVCFGEETL</sequence>
<dbReference type="EMBL" id="CYRY02014665">
    <property type="protein sequence ID" value="VCW84596.1"/>
    <property type="molecule type" value="Genomic_DNA"/>
</dbReference>
<name>A0A9X9Q0G3_GULGU</name>
<keyword evidence="3" id="KW-1185">Reference proteome</keyword>
<proteinExistence type="predicted"/>
<evidence type="ECO:0000313" key="2">
    <source>
        <dbReference type="EMBL" id="VCW84596.1"/>
    </source>
</evidence>
<dbReference type="AlphaFoldDB" id="A0A9X9Q0G3"/>
<accession>A0A9X9Q0G3</accession>
<comment type="caution">
    <text evidence="2">The sequence shown here is derived from an EMBL/GenBank/DDBJ whole genome shotgun (WGS) entry which is preliminary data.</text>
</comment>
<dbReference type="Proteomes" id="UP000269945">
    <property type="component" value="Unassembled WGS sequence"/>
</dbReference>
<organism evidence="2 3">
    <name type="scientific">Gulo gulo</name>
    <name type="common">Wolverine</name>
    <name type="synonym">Gluton</name>
    <dbReference type="NCBI Taxonomy" id="48420"/>
    <lineage>
        <taxon>Eukaryota</taxon>
        <taxon>Metazoa</taxon>
        <taxon>Chordata</taxon>
        <taxon>Craniata</taxon>
        <taxon>Vertebrata</taxon>
        <taxon>Euteleostomi</taxon>
        <taxon>Mammalia</taxon>
        <taxon>Eutheria</taxon>
        <taxon>Laurasiatheria</taxon>
        <taxon>Carnivora</taxon>
        <taxon>Caniformia</taxon>
        <taxon>Musteloidea</taxon>
        <taxon>Mustelidae</taxon>
        <taxon>Guloninae</taxon>
        <taxon>Gulo</taxon>
    </lineage>
</organism>
<feature type="region of interest" description="Disordered" evidence="1">
    <location>
        <begin position="1"/>
        <end position="30"/>
    </location>
</feature>
<gene>
    <name evidence="2" type="ORF">BN2614_LOCUS2</name>
</gene>